<dbReference type="OrthoDB" id="328411at2759"/>
<dbReference type="AlphaFoldDB" id="A0A6P6S1Y4"/>
<evidence type="ECO:0000313" key="2">
    <source>
        <dbReference type="Proteomes" id="UP000515125"/>
    </source>
</evidence>
<sequence>MEGLIHQEQEPKDTEKWVGVSRRMPSANAPARNFCVDLLHAELSVCVQMDSLLSSLGSAFSDLNCVVCEQLNDNFALRNNLPQCAHESPSVAVAPSLYRRFLVSIRTMCAQPSQGKLVSDWLALAAGIRGFDLARSTGEAHLASFALAPCNSLPVNPFTGRKEDIDCLLEAMSGLASDSAEASTRAAYGRLAATRRFEPSPRELFARVSAFNKSLEGLMQAFDGETRKPRENHLEDRAALLSRHGCSPLFLTSLCSACADTGASRHRGPQRAGKGSHDCVYVVEHAESPLNFASLLLLLPPPFVIFSQVPIALWGLFCCAIVALASAAKPQPYRVGNSLLAASSVVQASRKPKDAGQLEALLADAKFCMRM</sequence>
<organism evidence="2 3">
    <name type="scientific">Cyclospora cayetanensis</name>
    <dbReference type="NCBI Taxonomy" id="88456"/>
    <lineage>
        <taxon>Eukaryota</taxon>
        <taxon>Sar</taxon>
        <taxon>Alveolata</taxon>
        <taxon>Apicomplexa</taxon>
        <taxon>Conoidasida</taxon>
        <taxon>Coccidia</taxon>
        <taxon>Eucoccidiorida</taxon>
        <taxon>Eimeriorina</taxon>
        <taxon>Eimeriidae</taxon>
        <taxon>Cyclospora</taxon>
    </lineage>
</organism>
<reference evidence="3" key="1">
    <citation type="submission" date="2025-08" db="UniProtKB">
        <authorList>
            <consortium name="RefSeq"/>
        </authorList>
    </citation>
    <scope>IDENTIFICATION</scope>
</reference>
<keyword evidence="2" id="KW-1185">Reference proteome</keyword>
<protein>
    <submittedName>
        <fullName evidence="3">Uncharacterized protein LOC34620395</fullName>
    </submittedName>
</protein>
<dbReference type="RefSeq" id="XP_026193677.1">
    <property type="nucleotide sequence ID" value="XM_026337892.1"/>
</dbReference>
<evidence type="ECO:0000256" key="1">
    <source>
        <dbReference type="SAM" id="Phobius"/>
    </source>
</evidence>
<gene>
    <name evidence="3" type="primary">LOC34620395</name>
</gene>
<proteinExistence type="predicted"/>
<dbReference type="Proteomes" id="UP000515125">
    <property type="component" value="Unplaced"/>
</dbReference>
<feature type="transmembrane region" description="Helical" evidence="1">
    <location>
        <begin position="303"/>
        <end position="325"/>
    </location>
</feature>
<keyword evidence="1" id="KW-0812">Transmembrane</keyword>
<keyword evidence="1" id="KW-0472">Membrane</keyword>
<name>A0A6P6S1Y4_9EIME</name>
<keyword evidence="1" id="KW-1133">Transmembrane helix</keyword>
<accession>A0A6P6S1Y4</accession>
<dbReference type="GeneID" id="34620395"/>
<evidence type="ECO:0000313" key="3">
    <source>
        <dbReference type="RefSeq" id="XP_026193677.1"/>
    </source>
</evidence>